<feature type="compositionally biased region" description="Basic and acidic residues" evidence="2">
    <location>
        <begin position="502"/>
        <end position="512"/>
    </location>
</feature>
<keyword evidence="3" id="KW-0732">Signal</keyword>
<evidence type="ECO:0000256" key="2">
    <source>
        <dbReference type="SAM" id="MobiDB-lite"/>
    </source>
</evidence>
<sequence length="540" mass="59478">MKRILYLLPFVFVLLPSLAYAQDINLSNYHYIHSNTSGSGQLLSDRADRTVIYGDSTNNNGVIKRIKFGSNGRENTRLYLKYPDGSTQDVSGNDVILDRETLSISIVLDKSTNSETYVKVLTVYVDDPDAPEQLAYNYTLNAPTNWGDRPGSDSPGSGTGTPFSKYKFFYVPYKDQYRLDYWDAPSSAASVKLVFTAASGAVYDREWPIDQVGGTLYLTCSGTYQLQYLNASGSVVSSVGGLQTSQIQQNVCSSFPEPVPKDDLNAKVTMPACTGQDSTGLPKVSWDATPGASSYDIYKDGQKIGETTDTSYDLPGDGSYSIVGRDPNGNVVGESDVNTPYIGASTNSDADAICQCIRDLQPTLDEIRDNTKAIHDELKTTNDELKKANGSLKEIVRQLTPTREYALPDPITKPDLFKPDDVMQTPYQNNQTNFTDQGDAATPDAMPAAPEPEAWSDENGVKLRPDAQMTPEAELRPEPELTPETELSPDQEPTLEPELTPEPERTPDREMVADPEMTADPEMQVQVENHPLRWDSSQYP</sequence>
<accession>A0A5M9WYY0</accession>
<feature type="compositionally biased region" description="Acidic residues" evidence="2">
    <location>
        <begin position="481"/>
        <end position="501"/>
    </location>
</feature>
<dbReference type="Proteomes" id="UP000323664">
    <property type="component" value="Unassembled WGS sequence"/>
</dbReference>
<feature type="signal peptide" evidence="3">
    <location>
        <begin position="1"/>
        <end position="21"/>
    </location>
</feature>
<dbReference type="RefSeq" id="WP_123066302.1">
    <property type="nucleotide sequence ID" value="NZ_RIAS01000015.1"/>
</dbReference>
<feature type="chain" id="PRO_5024415825" evidence="3">
    <location>
        <begin position="22"/>
        <end position="540"/>
    </location>
</feature>
<feature type="compositionally biased region" description="Polar residues" evidence="2">
    <location>
        <begin position="425"/>
        <end position="436"/>
    </location>
</feature>
<evidence type="ECO:0000256" key="1">
    <source>
        <dbReference type="SAM" id="Coils"/>
    </source>
</evidence>
<keyword evidence="1" id="KW-0175">Coiled coil</keyword>
<gene>
    <name evidence="4" type="ORF">EC604_22475</name>
</gene>
<dbReference type="EMBL" id="RIAS01000015">
    <property type="protein sequence ID" value="KAA8786598.1"/>
    <property type="molecule type" value="Genomic_DNA"/>
</dbReference>
<evidence type="ECO:0000313" key="4">
    <source>
        <dbReference type="EMBL" id="KAA8786598.1"/>
    </source>
</evidence>
<dbReference type="OrthoDB" id="2620876at2"/>
<feature type="region of interest" description="Disordered" evidence="2">
    <location>
        <begin position="406"/>
        <end position="540"/>
    </location>
</feature>
<evidence type="ECO:0000313" key="5">
    <source>
        <dbReference type="Proteomes" id="UP000323664"/>
    </source>
</evidence>
<name>A0A5M9WYY0_PAEAM</name>
<comment type="caution">
    <text evidence="4">The sequence shown here is derived from an EMBL/GenBank/DDBJ whole genome shotgun (WGS) entry which is preliminary data.</text>
</comment>
<feature type="coiled-coil region" evidence="1">
    <location>
        <begin position="368"/>
        <end position="398"/>
    </location>
</feature>
<evidence type="ECO:0000256" key="3">
    <source>
        <dbReference type="SAM" id="SignalP"/>
    </source>
</evidence>
<dbReference type="AlphaFoldDB" id="A0A5M9WYY0"/>
<protein>
    <submittedName>
        <fullName evidence="4">Uncharacterized protein</fullName>
    </submittedName>
</protein>
<proteinExistence type="predicted"/>
<reference evidence="4 5" key="1">
    <citation type="journal article" date="2019" name="J. Ind. Microbiol. Biotechnol.">
        <title>Paenibacillus amylolyticus 27C64 has a diverse set of carbohydrate-active enzymes and complete pectin deconstruction system.</title>
        <authorList>
            <person name="Keggi C."/>
            <person name="Doran-Peterson J."/>
        </authorList>
    </citation>
    <scope>NUCLEOTIDE SEQUENCE [LARGE SCALE GENOMIC DNA]</scope>
    <source>
        <strain evidence="4 5">27C64</strain>
    </source>
</reference>
<organism evidence="4 5">
    <name type="scientific">Paenibacillus amylolyticus</name>
    <dbReference type="NCBI Taxonomy" id="1451"/>
    <lineage>
        <taxon>Bacteria</taxon>
        <taxon>Bacillati</taxon>
        <taxon>Bacillota</taxon>
        <taxon>Bacilli</taxon>
        <taxon>Bacillales</taxon>
        <taxon>Paenibacillaceae</taxon>
        <taxon>Paenibacillus</taxon>
    </lineage>
</organism>
<feature type="compositionally biased region" description="Low complexity" evidence="2">
    <location>
        <begin position="439"/>
        <end position="453"/>
    </location>
</feature>